<reference evidence="1 2" key="1">
    <citation type="journal article" date="2016" name="Nat. Commun.">
        <title>Thousands of microbial genomes shed light on interconnected biogeochemical processes in an aquifer system.</title>
        <authorList>
            <person name="Anantharaman K."/>
            <person name="Brown C.T."/>
            <person name="Hug L.A."/>
            <person name="Sharon I."/>
            <person name="Castelle C.J."/>
            <person name="Probst A.J."/>
            <person name="Thomas B.C."/>
            <person name="Singh A."/>
            <person name="Wilkins M.J."/>
            <person name="Karaoz U."/>
            <person name="Brodie E.L."/>
            <person name="Williams K.H."/>
            <person name="Hubbard S.S."/>
            <person name="Banfield J.F."/>
        </authorList>
    </citation>
    <scope>NUCLEOTIDE SEQUENCE [LARGE SCALE GENOMIC DNA]</scope>
</reference>
<evidence type="ECO:0000313" key="2">
    <source>
        <dbReference type="Proteomes" id="UP000178227"/>
    </source>
</evidence>
<organism evidence="1 2">
    <name type="scientific">Candidatus Yanofskybacteria bacterium RIFCSPLOWO2_01_FULL_42_49</name>
    <dbReference type="NCBI Taxonomy" id="1802694"/>
    <lineage>
        <taxon>Bacteria</taxon>
        <taxon>Candidatus Yanofskyibacteriota</taxon>
    </lineage>
</organism>
<comment type="caution">
    <text evidence="1">The sequence shown here is derived from an EMBL/GenBank/DDBJ whole genome shotgun (WGS) entry which is preliminary data.</text>
</comment>
<evidence type="ECO:0000313" key="1">
    <source>
        <dbReference type="EMBL" id="OGN22719.1"/>
    </source>
</evidence>
<sequence>MVFNQRRGLCNKSAYAVKSNQWSTGYTKSWAEHKWSIYEGRGVNEDKSKRRNLVFLQVARYSHKEFPIGSFLFDF</sequence>
<name>A0A1F8GE32_9BACT</name>
<protein>
    <submittedName>
        <fullName evidence="1">Uncharacterized protein</fullName>
    </submittedName>
</protein>
<dbReference type="Proteomes" id="UP000178227">
    <property type="component" value="Unassembled WGS sequence"/>
</dbReference>
<dbReference type="STRING" id="1802694.A2918_01210"/>
<dbReference type="EMBL" id="MGKI01000009">
    <property type="protein sequence ID" value="OGN22719.1"/>
    <property type="molecule type" value="Genomic_DNA"/>
</dbReference>
<proteinExistence type="predicted"/>
<accession>A0A1F8GE32</accession>
<dbReference type="AlphaFoldDB" id="A0A1F8GE32"/>
<gene>
    <name evidence="1" type="ORF">A2918_01210</name>
</gene>